<dbReference type="AlphaFoldDB" id="A0A8H7LNV5"/>
<keyword evidence="6" id="KW-0408">Iron</keyword>
<evidence type="ECO:0000256" key="7">
    <source>
        <dbReference type="ARBA" id="ARBA00025795"/>
    </source>
</evidence>
<gene>
    <name evidence="9" type="ORF">RHS04_00514</name>
</gene>
<dbReference type="InterPro" id="IPR036851">
    <property type="entry name" value="Chloroperoxidase-like_sf"/>
</dbReference>
<dbReference type="PROSITE" id="PS51405">
    <property type="entry name" value="HEME_HALOPEROXIDASE"/>
    <property type="match status" value="1"/>
</dbReference>
<comment type="caution">
    <text evidence="9">The sequence shown here is derived from an EMBL/GenBank/DDBJ whole genome shotgun (WGS) entry which is preliminary data.</text>
</comment>
<evidence type="ECO:0000256" key="2">
    <source>
        <dbReference type="ARBA" id="ARBA00022559"/>
    </source>
</evidence>
<proteinExistence type="inferred from homology"/>
<comment type="similarity">
    <text evidence="7">Belongs to the chloroperoxidase family.</text>
</comment>
<accession>A0A8H7LNV5</accession>
<dbReference type="Proteomes" id="UP000650582">
    <property type="component" value="Unassembled WGS sequence"/>
</dbReference>
<evidence type="ECO:0000259" key="8">
    <source>
        <dbReference type="PROSITE" id="PS51405"/>
    </source>
</evidence>
<comment type="cofactor">
    <cofactor evidence="1">
        <name>heme b</name>
        <dbReference type="ChEBI" id="CHEBI:60344"/>
    </cofactor>
</comment>
<dbReference type="InterPro" id="IPR000028">
    <property type="entry name" value="Chloroperoxidase"/>
</dbReference>
<keyword evidence="2 9" id="KW-0575">Peroxidase</keyword>
<name>A0A8H7LNV5_9AGAM</name>
<dbReference type="EMBL" id="JACYCC010000021">
    <property type="protein sequence ID" value="KAF8685425.1"/>
    <property type="molecule type" value="Genomic_DNA"/>
</dbReference>
<evidence type="ECO:0000256" key="5">
    <source>
        <dbReference type="ARBA" id="ARBA00023002"/>
    </source>
</evidence>
<evidence type="ECO:0000256" key="3">
    <source>
        <dbReference type="ARBA" id="ARBA00022617"/>
    </source>
</evidence>
<sequence>MGLISLVKAAIDAGFSIGFLVYLLGWDLGLHIVNAIRPSKQIGSVVALDIRGQDGTWGEFQPPRPADARSPCPALNALANHGILPRNGRGITWKELGEASRGVYNLAPTLCKQVPWATAKLLYSGRDWNETMTLDDLNAHGAIEHDASYTRADIKWQHDQGVPDREIIEAFFGSAGLDIDHLQPADKFTLEDFSNYLAYRRAHSKAFNGQYIMNKSGRNFGCINSALAYNVFDGNAADLKIWFLEERLPNGWEPKNRSYHGLTIKKLNGIASQIEKGISRAGNLEAKAKKDGSGKYMHQFIYGMFPGPFGPGFKRTSLCVASALKAVALVSLLLGLRSGSLNLVIGQLFYLSAISHPEISYQELMEEFFNDEKGYYLDALVGVHQSLSFMGKPPLFILKDEWETTPPVREEGYYQMIDPRTELFVDLIDREKIKIQPVALVQWKAPHVEPELKFVEGAQGEKECELGHMGKMIVTHLDVIGFGEEEEEELDVVSSDDEEGMRLKKGKVKEDKSLTVYYPLIPLPSRDRGKEIREDLKEISQAGSGALSRCAREWLDDIERVDRIPTLLSRH</sequence>
<reference evidence="9" key="1">
    <citation type="submission" date="2020-09" db="EMBL/GenBank/DDBJ databases">
        <title>Comparative genome analyses of four rice-infecting Rhizoctonia solani isolates reveal extensive enrichment of homogalacturonan modification genes.</title>
        <authorList>
            <person name="Lee D.-Y."/>
            <person name="Jeon J."/>
            <person name="Kim K.-T."/>
            <person name="Cheong K."/>
            <person name="Song H."/>
            <person name="Choi G."/>
            <person name="Ko J."/>
            <person name="Opiyo S.O."/>
            <person name="Zuo S."/>
            <person name="Madhav S."/>
            <person name="Lee Y.-H."/>
            <person name="Wang G.-L."/>
        </authorList>
    </citation>
    <scope>NUCLEOTIDE SEQUENCE</scope>
    <source>
        <strain evidence="9">AG1-IA YN-7</strain>
    </source>
</reference>
<keyword evidence="3" id="KW-0349">Heme</keyword>
<dbReference type="SUPFAM" id="SSF47571">
    <property type="entry name" value="Cloroperoxidase"/>
    <property type="match status" value="1"/>
</dbReference>
<dbReference type="GO" id="GO:0004601">
    <property type="term" value="F:peroxidase activity"/>
    <property type="evidence" value="ECO:0007669"/>
    <property type="project" value="UniProtKB-KW"/>
</dbReference>
<evidence type="ECO:0000256" key="4">
    <source>
        <dbReference type="ARBA" id="ARBA00022723"/>
    </source>
</evidence>
<protein>
    <submittedName>
        <fullName evidence="9">Peroxidase, family 2</fullName>
    </submittedName>
</protein>
<dbReference type="Pfam" id="PF01328">
    <property type="entry name" value="Peroxidase_2"/>
    <property type="match status" value="1"/>
</dbReference>
<dbReference type="PANTHER" id="PTHR33577:SF18">
    <property type="entry name" value="HEME HALOPEROXIDASE FAMILY PROFILE DOMAIN-CONTAINING PROTEIN"/>
    <property type="match status" value="1"/>
</dbReference>
<evidence type="ECO:0000256" key="6">
    <source>
        <dbReference type="ARBA" id="ARBA00023004"/>
    </source>
</evidence>
<organism evidence="9 10">
    <name type="scientific">Rhizoctonia solani</name>
    <dbReference type="NCBI Taxonomy" id="456999"/>
    <lineage>
        <taxon>Eukaryota</taxon>
        <taxon>Fungi</taxon>
        <taxon>Dikarya</taxon>
        <taxon>Basidiomycota</taxon>
        <taxon>Agaricomycotina</taxon>
        <taxon>Agaricomycetes</taxon>
        <taxon>Cantharellales</taxon>
        <taxon>Ceratobasidiaceae</taxon>
        <taxon>Rhizoctonia</taxon>
    </lineage>
</organism>
<evidence type="ECO:0000256" key="1">
    <source>
        <dbReference type="ARBA" id="ARBA00001970"/>
    </source>
</evidence>
<evidence type="ECO:0000313" key="9">
    <source>
        <dbReference type="EMBL" id="KAF8685425.1"/>
    </source>
</evidence>
<feature type="domain" description="Heme haloperoxidase family profile" evidence="8">
    <location>
        <begin position="56"/>
        <end position="269"/>
    </location>
</feature>
<dbReference type="GO" id="GO:0046872">
    <property type="term" value="F:metal ion binding"/>
    <property type="evidence" value="ECO:0007669"/>
    <property type="project" value="UniProtKB-KW"/>
</dbReference>
<keyword evidence="4" id="KW-0479">Metal-binding</keyword>
<dbReference type="PANTHER" id="PTHR33577">
    <property type="entry name" value="STERIGMATOCYSTIN BIOSYNTHESIS PEROXIDASE STCC-RELATED"/>
    <property type="match status" value="1"/>
</dbReference>
<keyword evidence="5" id="KW-0560">Oxidoreductase</keyword>
<dbReference type="Gene3D" id="1.10.489.10">
    <property type="entry name" value="Chloroperoxidase-like"/>
    <property type="match status" value="1"/>
</dbReference>
<evidence type="ECO:0000313" key="10">
    <source>
        <dbReference type="Proteomes" id="UP000650582"/>
    </source>
</evidence>